<reference evidence="2 3" key="1">
    <citation type="submission" date="2019-03" db="EMBL/GenBank/DDBJ databases">
        <title>Genomic Encyclopedia of Type Strains, Phase IV (KMG-IV): sequencing the most valuable type-strain genomes for metagenomic binning, comparative biology and taxonomic classification.</title>
        <authorList>
            <person name="Goeker M."/>
        </authorList>
    </citation>
    <scope>NUCLEOTIDE SEQUENCE [LARGE SCALE GENOMIC DNA]</scope>
    <source>
        <strain evidence="2 3">DSM 102969</strain>
    </source>
</reference>
<keyword evidence="1" id="KW-0732">Signal</keyword>
<dbReference type="AlphaFoldDB" id="A0A4R6RDW3"/>
<name>A0A4R6RDW3_9HYPH</name>
<feature type="signal peptide" evidence="1">
    <location>
        <begin position="1"/>
        <end position="25"/>
    </location>
</feature>
<comment type="caution">
    <text evidence="2">The sequence shown here is derived from an EMBL/GenBank/DDBJ whole genome shotgun (WGS) entry which is preliminary data.</text>
</comment>
<accession>A0A4R6RDW3</accession>
<keyword evidence="3" id="KW-1185">Reference proteome</keyword>
<feature type="chain" id="PRO_5020791516" description="Secreted protein" evidence="1">
    <location>
        <begin position="26"/>
        <end position="153"/>
    </location>
</feature>
<dbReference type="Proteomes" id="UP000294547">
    <property type="component" value="Unassembled WGS sequence"/>
</dbReference>
<evidence type="ECO:0000313" key="2">
    <source>
        <dbReference type="EMBL" id="TDP84390.1"/>
    </source>
</evidence>
<dbReference type="EMBL" id="SNXY01000008">
    <property type="protein sequence ID" value="TDP84390.1"/>
    <property type="molecule type" value="Genomic_DNA"/>
</dbReference>
<protein>
    <recommendedName>
        <fullName evidence="4">Secreted protein</fullName>
    </recommendedName>
</protein>
<evidence type="ECO:0000256" key="1">
    <source>
        <dbReference type="SAM" id="SignalP"/>
    </source>
</evidence>
<dbReference type="RefSeq" id="WP_126540395.1">
    <property type="nucleotide sequence ID" value="NZ_BSPM01000002.1"/>
</dbReference>
<organism evidence="2 3">
    <name type="scientific">Oharaeibacter diazotrophicus</name>
    <dbReference type="NCBI Taxonomy" id="1920512"/>
    <lineage>
        <taxon>Bacteria</taxon>
        <taxon>Pseudomonadati</taxon>
        <taxon>Pseudomonadota</taxon>
        <taxon>Alphaproteobacteria</taxon>
        <taxon>Hyphomicrobiales</taxon>
        <taxon>Pleomorphomonadaceae</taxon>
        <taxon>Oharaeibacter</taxon>
    </lineage>
</organism>
<sequence length="153" mass="15613">MSPRSLVLLASALAAVASVTSHAGAATIADGAYMEQSVNSCPGQSHCYLNYSKIPVGKTLILTDVSCIATADAGVVLTASRLRRTGSGDLTGTNSIPPVYTNSFPQNGSHVLQTRTLFIVQPGQSPLIGASYSAASSSNILDCTIAGVLKSTP</sequence>
<evidence type="ECO:0008006" key="4">
    <source>
        <dbReference type="Google" id="ProtNLM"/>
    </source>
</evidence>
<evidence type="ECO:0000313" key="3">
    <source>
        <dbReference type="Proteomes" id="UP000294547"/>
    </source>
</evidence>
<gene>
    <name evidence="2" type="ORF">EDD54_2997</name>
</gene>
<proteinExistence type="predicted"/>